<dbReference type="EMBL" id="HG792016">
    <property type="protein sequence ID" value="CDM32762.1"/>
    <property type="molecule type" value="Genomic_DNA"/>
</dbReference>
<dbReference type="Proteomes" id="UP000030686">
    <property type="component" value="Unassembled WGS sequence"/>
</dbReference>
<reference evidence="1" key="1">
    <citation type="journal article" date="2014" name="Nat. Commun.">
        <title>Multiple recent horizontal transfers of a large genomic region in cheese making fungi.</title>
        <authorList>
            <person name="Cheeseman K."/>
            <person name="Ropars J."/>
            <person name="Renault P."/>
            <person name="Dupont J."/>
            <person name="Gouzy J."/>
            <person name="Branca A."/>
            <person name="Abraham A.L."/>
            <person name="Ceppi M."/>
            <person name="Conseiller E."/>
            <person name="Debuchy R."/>
            <person name="Malagnac F."/>
            <person name="Goarin A."/>
            <person name="Silar P."/>
            <person name="Lacoste S."/>
            <person name="Sallet E."/>
            <person name="Bensimon A."/>
            <person name="Giraud T."/>
            <person name="Brygoo Y."/>
        </authorList>
    </citation>
    <scope>NUCLEOTIDE SEQUENCE [LARGE SCALE GENOMIC DNA]</scope>
    <source>
        <strain evidence="1">FM164</strain>
    </source>
</reference>
<protein>
    <submittedName>
        <fullName evidence="1">Genomic scaffold, ProqFM164S02</fullName>
    </submittedName>
</protein>
<evidence type="ECO:0000313" key="1">
    <source>
        <dbReference type="EMBL" id="CDM32762.1"/>
    </source>
</evidence>
<evidence type="ECO:0000313" key="2">
    <source>
        <dbReference type="Proteomes" id="UP000030686"/>
    </source>
</evidence>
<name>W6QTC6_PENRF</name>
<gene>
    <name evidence="1" type="ORF">PROQFM164_S02g002913</name>
</gene>
<dbReference type="OrthoDB" id="10475253at2759"/>
<dbReference type="AlphaFoldDB" id="W6QTC6"/>
<organism evidence="1 2">
    <name type="scientific">Penicillium roqueforti (strain FM164)</name>
    <dbReference type="NCBI Taxonomy" id="1365484"/>
    <lineage>
        <taxon>Eukaryota</taxon>
        <taxon>Fungi</taxon>
        <taxon>Dikarya</taxon>
        <taxon>Ascomycota</taxon>
        <taxon>Pezizomycotina</taxon>
        <taxon>Eurotiomycetes</taxon>
        <taxon>Eurotiomycetidae</taxon>
        <taxon>Eurotiales</taxon>
        <taxon>Aspergillaceae</taxon>
        <taxon>Penicillium</taxon>
    </lineage>
</organism>
<keyword evidence="2" id="KW-1185">Reference proteome</keyword>
<sequence>MTTSFWGLLGRLAINSKPQFPRSKPILAATKAPGNQNACGGAQYQLGHSLERQTCHLPQFFTLNKPVLASTATAMIRMRLVWFSLPSPGWPVPVSVRPLYTWRSSCETVQIRPRETERLYFGHHIPNSHGRRRRRHSDCGPSFSPIFHLWVNPRGLSEVATREMRRSVLLRLHLNRREHDRALLRGLDCRVHVFQASFELLDRDHIPYYKLIYYGSIGQAASGIFTGHFVVCALCRTRLTWSLAKYAHRAYNTVNVKVPTAYRSRVMKNGSAEIDLGTCEPNNHMAPENLMFLLAASPTPGTSGAVPGAMTKPSGSGRMSQVCAEVWCGCLVRAFRDLKKQNIDSRIQKVNILIPRVNITSIGVCQVPSPARDVLSSANSLRLDATRTTEINHVYSSLATTVGSWGCIGI</sequence>
<accession>W6QTC6</accession>
<proteinExistence type="predicted"/>